<proteinExistence type="predicted"/>
<evidence type="ECO:0000313" key="2">
    <source>
        <dbReference type="EMBL" id="ACM21555.1"/>
    </source>
</evidence>
<dbReference type="PANTHER" id="PTHR40660">
    <property type="entry name" value="5'-PHOSPHATE OXIDASE PUTATIVE DOMAIN-CONTAINING PROTEIN-RELATED"/>
    <property type="match status" value="1"/>
</dbReference>
<dbReference type="InterPro" id="IPR011576">
    <property type="entry name" value="Pyridox_Oxase_N"/>
</dbReference>
<keyword evidence="3" id="KW-1185">Reference proteome</keyword>
<dbReference type="InterPro" id="IPR012349">
    <property type="entry name" value="Split_barrel_FMN-bd"/>
</dbReference>
<evidence type="ECO:0000259" key="1">
    <source>
        <dbReference type="Pfam" id="PF01243"/>
    </source>
</evidence>
<reference evidence="2 3" key="1">
    <citation type="submission" date="2009-01" db="EMBL/GenBank/DDBJ databases">
        <title>Complete sequence of Geobacter sp. FRC-32.</title>
        <authorList>
            <consortium name="US DOE Joint Genome Institute"/>
            <person name="Lucas S."/>
            <person name="Copeland A."/>
            <person name="Lapidus A."/>
            <person name="Glavina del Rio T."/>
            <person name="Dalin E."/>
            <person name="Tice H."/>
            <person name="Bruce D."/>
            <person name="Goodwin L."/>
            <person name="Pitluck S."/>
            <person name="Saunders E."/>
            <person name="Brettin T."/>
            <person name="Detter J.C."/>
            <person name="Han C."/>
            <person name="Larimer F."/>
            <person name="Land M."/>
            <person name="Hauser L."/>
            <person name="Kyrpides N."/>
            <person name="Ovchinnikova G."/>
            <person name="Kostka J."/>
            <person name="Richardson P."/>
        </authorList>
    </citation>
    <scope>NUCLEOTIDE SEQUENCE [LARGE SCALE GENOMIC DNA]</scope>
    <source>
        <strain evidence="3">DSM 22248 / JCM 15807 / FRC-32</strain>
    </source>
</reference>
<dbReference type="eggNOG" id="COG3576">
    <property type="taxonomic scope" value="Bacteria"/>
</dbReference>
<dbReference type="Gene3D" id="2.30.110.10">
    <property type="entry name" value="Electron Transport, Fmn-binding Protein, Chain A"/>
    <property type="match status" value="1"/>
</dbReference>
<dbReference type="STRING" id="316067.Geob_3212"/>
<sequence length="132" mass="14264">MGILTEEMGRFIEEAGHAFVASADATGHPHLAAGRDLHVRNDSHLVFEAWLCRTTMENITANPMVAVAVATPATDKGYQFGGVVESATDTAIMDGYTKEGEDSALPQVQYRLVIRVDTVMEFSSGIHSDQPL</sequence>
<name>B9M4A0_GEODF</name>
<gene>
    <name evidence="2" type="ordered locus">Geob_3212</name>
</gene>
<organism evidence="2 3">
    <name type="scientific">Geotalea daltonii (strain DSM 22248 / JCM 15807 / FRC-32)</name>
    <name type="common">Geobacter daltonii</name>
    <dbReference type="NCBI Taxonomy" id="316067"/>
    <lineage>
        <taxon>Bacteria</taxon>
        <taxon>Pseudomonadati</taxon>
        <taxon>Thermodesulfobacteriota</taxon>
        <taxon>Desulfuromonadia</taxon>
        <taxon>Geobacterales</taxon>
        <taxon>Geobacteraceae</taxon>
        <taxon>Geotalea</taxon>
    </lineage>
</organism>
<dbReference type="EMBL" id="CP001390">
    <property type="protein sequence ID" value="ACM21555.1"/>
    <property type="molecule type" value="Genomic_DNA"/>
</dbReference>
<accession>B9M4A0</accession>
<evidence type="ECO:0000313" key="3">
    <source>
        <dbReference type="Proteomes" id="UP000007721"/>
    </source>
</evidence>
<dbReference type="HOGENOM" id="CLU_123805_0_0_7"/>
<dbReference type="Pfam" id="PF01243">
    <property type="entry name" value="PNPOx_N"/>
    <property type="match status" value="1"/>
</dbReference>
<dbReference type="AlphaFoldDB" id="B9M4A0"/>
<dbReference type="RefSeq" id="WP_012648283.1">
    <property type="nucleotide sequence ID" value="NC_011979.1"/>
</dbReference>
<dbReference type="KEGG" id="geo:Geob_3212"/>
<protein>
    <submittedName>
        <fullName evidence="2">Pyridoxamine-5'-phosphate oxidase-related FMN-binding protein</fullName>
    </submittedName>
</protein>
<dbReference type="PANTHER" id="PTHR40660:SF1">
    <property type="entry name" value="5'-PHOSPHATE OXIDASE PUTATIVE DOMAIN-CONTAINING PROTEIN-RELATED"/>
    <property type="match status" value="1"/>
</dbReference>
<feature type="domain" description="Pyridoxamine 5'-phosphate oxidase N-terminal" evidence="1">
    <location>
        <begin position="4"/>
        <end position="96"/>
    </location>
</feature>
<dbReference type="SUPFAM" id="SSF50475">
    <property type="entry name" value="FMN-binding split barrel"/>
    <property type="match status" value="1"/>
</dbReference>
<dbReference type="Proteomes" id="UP000007721">
    <property type="component" value="Chromosome"/>
</dbReference>